<dbReference type="InterPro" id="IPR058913">
    <property type="entry name" value="Integrase_dom_put"/>
</dbReference>
<dbReference type="Pfam" id="PF24764">
    <property type="entry name" value="rva_4"/>
    <property type="match status" value="1"/>
</dbReference>
<dbReference type="PANTHER" id="PTHR46791:SF5">
    <property type="entry name" value="CLR5 DOMAIN-CONTAINING PROTEIN-RELATED"/>
    <property type="match status" value="1"/>
</dbReference>
<sequence length="191" mass="21909">MLNHPQRGPGRGSFITGKSVHNQRIERLWRDLFQGCTCIFYDLFYEMERLGILDPSNEVHLWCLHLVLLPIINKHIVCWQNGWIHHPIRTERNKTPMQLWIQGLNAISATGSTIANEVFQGGEDYDNYGIDWDQAAGEVEPDLVEVPETTTVLSEAQVEEIRGLIPENVTINNAIDIFTNILNRTLEYVNL</sequence>
<organism evidence="2 3">
    <name type="scientific">Paramuricea clavata</name>
    <name type="common">Red gorgonian</name>
    <name type="synonym">Violescent sea-whip</name>
    <dbReference type="NCBI Taxonomy" id="317549"/>
    <lineage>
        <taxon>Eukaryota</taxon>
        <taxon>Metazoa</taxon>
        <taxon>Cnidaria</taxon>
        <taxon>Anthozoa</taxon>
        <taxon>Octocorallia</taxon>
        <taxon>Malacalcyonacea</taxon>
        <taxon>Plexauridae</taxon>
        <taxon>Paramuricea</taxon>
    </lineage>
</organism>
<dbReference type="PANTHER" id="PTHR46791">
    <property type="entry name" value="EXPRESSED PROTEIN"/>
    <property type="match status" value="1"/>
</dbReference>
<dbReference type="AlphaFoldDB" id="A0A7D9IVY2"/>
<dbReference type="EMBL" id="CACRXK020008400">
    <property type="protein sequence ID" value="CAB4014669.1"/>
    <property type="molecule type" value="Genomic_DNA"/>
</dbReference>
<proteinExistence type="predicted"/>
<reference evidence="2" key="1">
    <citation type="submission" date="2020-04" db="EMBL/GenBank/DDBJ databases">
        <authorList>
            <person name="Alioto T."/>
            <person name="Alioto T."/>
            <person name="Gomez Garrido J."/>
        </authorList>
    </citation>
    <scope>NUCLEOTIDE SEQUENCE</scope>
    <source>
        <strain evidence="2">A484AB</strain>
    </source>
</reference>
<dbReference type="Proteomes" id="UP001152795">
    <property type="component" value="Unassembled WGS sequence"/>
</dbReference>
<evidence type="ECO:0000313" key="2">
    <source>
        <dbReference type="EMBL" id="CAB4014669.1"/>
    </source>
</evidence>
<evidence type="ECO:0000259" key="1">
    <source>
        <dbReference type="Pfam" id="PF24764"/>
    </source>
</evidence>
<dbReference type="OrthoDB" id="2686689at2759"/>
<feature type="domain" description="Integrase core" evidence="1">
    <location>
        <begin position="6"/>
        <end position="109"/>
    </location>
</feature>
<name>A0A7D9IVY2_PARCT</name>
<accession>A0A7D9IVY2</accession>
<protein>
    <recommendedName>
        <fullName evidence="1">Integrase core domain-containing protein</fullName>
    </recommendedName>
</protein>
<evidence type="ECO:0000313" key="3">
    <source>
        <dbReference type="Proteomes" id="UP001152795"/>
    </source>
</evidence>
<comment type="caution">
    <text evidence="2">The sequence shown here is derived from an EMBL/GenBank/DDBJ whole genome shotgun (WGS) entry which is preliminary data.</text>
</comment>
<keyword evidence="3" id="KW-1185">Reference proteome</keyword>
<gene>
    <name evidence="2" type="ORF">PACLA_8A062026</name>
</gene>